<feature type="compositionally biased region" description="Polar residues" evidence="2">
    <location>
        <begin position="1278"/>
        <end position="1295"/>
    </location>
</feature>
<feature type="compositionally biased region" description="Polar residues" evidence="2">
    <location>
        <begin position="532"/>
        <end position="569"/>
    </location>
</feature>
<proteinExistence type="predicted"/>
<feature type="compositionally biased region" description="Basic and acidic residues" evidence="2">
    <location>
        <begin position="893"/>
        <end position="902"/>
    </location>
</feature>
<feature type="compositionally biased region" description="Polar residues" evidence="2">
    <location>
        <begin position="1229"/>
        <end position="1242"/>
    </location>
</feature>
<dbReference type="SUPFAM" id="SSF47923">
    <property type="entry name" value="Ypt/Rab-GAP domain of gyp1p"/>
    <property type="match status" value="2"/>
</dbReference>
<feature type="compositionally biased region" description="Acidic residues" evidence="2">
    <location>
        <begin position="918"/>
        <end position="963"/>
    </location>
</feature>
<feature type="compositionally biased region" description="Polar residues" evidence="2">
    <location>
        <begin position="762"/>
        <end position="774"/>
    </location>
</feature>
<evidence type="ECO:0000313" key="5">
    <source>
        <dbReference type="Proteomes" id="UP000694395"/>
    </source>
</evidence>
<dbReference type="SMART" id="SM00164">
    <property type="entry name" value="TBC"/>
    <property type="match status" value="1"/>
</dbReference>
<dbReference type="InterPro" id="IPR035969">
    <property type="entry name" value="Rab-GAP_TBC_sf"/>
</dbReference>
<evidence type="ECO:0000313" key="4">
    <source>
        <dbReference type="Ensembl" id="ENSOMYP00000108153.1"/>
    </source>
</evidence>
<feature type="compositionally biased region" description="Low complexity" evidence="2">
    <location>
        <begin position="394"/>
        <end position="411"/>
    </location>
</feature>
<evidence type="ECO:0000259" key="3">
    <source>
        <dbReference type="PROSITE" id="PS50086"/>
    </source>
</evidence>
<feature type="region of interest" description="Disordered" evidence="2">
    <location>
        <begin position="1"/>
        <end position="32"/>
    </location>
</feature>
<sequence>MLSASTPTQMPPSGVDISGSDRGSEVSVPTPATETDRFGFILVNGSTAGSEGPAPELVRQRETKWINIISQWDRVLLKKSSKVKEQCQKGIPASLRAKCWPLLCGATDRMHRNKDLYQTLDSRPALQSCVDVIERDLDRQFPFHEMFLSRDGHGQRGLFRVLKAFTQLKPDEGYCQAQGPVAAVLLMNMPTEEAFWCLVQISEQYLPDYYSPLLEGVLFDAAMLTWVLKKTCPATHKHLQRHGVEPLMFATDWLMCLFTRHLPFNTLLRVWDLFFCYGVRVLFQVAVVLVRRALGRVEQREECEGQMETLERLRGVREQVQQEDDTFIGEVCSVPLSGKDLERQTEKELEKWRKERPASTFDPRGRCHGYRMAWARAREREEERNRKERAKGNLSFPPIRSPSLLSLSPSLLRKRWKRGSKTDTGEWEGGGREARKVSKEVWEERSEGGDLGGGSEKDGSPVRAQGVPPPATEDREPVELREPLEHKEPSEQERTQKTQMTPDSARVASQQRELTADPRVTSQGQEEEQGGFSETQASEQHSDSQSQETNHSKGSMETQEVLSKQSTESARVVTEHIVTETKGEAEERKETEAHAEAKTEEETVTEIQIHTEAKTEEEIVTEIQIHTEAKTEEETVTEIQIHTEAKTEEETVTEIQIHTEAKTEEETVTEIQIHTEAKTEEETVTEIQIHTEAKTKEETVTEIQIHTEAKTEEETVTEIQIHTEAKTEEETVTEIQIHTEAKAEEEMEAEVQKGQHTDKSVGTKTDMGSKTETQTDVNADTETDTETDTQQEADTNLEAETDVGSLRERDKETNTETDTNKEIEARTETQSHKGAAMETHTDKESEAERQTEVETEEEAHTETETQGENESAMHIEADIRVEADLGSQMEADTHIETEKESEIEVGTETGTETRTEETTDTGIEEATDTGIEEATDTGTEEATDTGIEEATDTGTEETTDTGIEETTGTNTGTEETTGTNAGIEETTGTNAGIEEATDKNTGTEETTDTNTGTEETTDTNTGTEETTDTNTGTEETTDTNTGTEETTDTNTGTEEATDTSTRTEEATDTGIEETTDTSTGIEAVIASPNEIRTHTETASKIEVQYTEPSRITQANQSQVSPELTSGQDQTGQDQTGQDQKIPEEPQGPVTIHPEENQETQNVRESEGEKEEEALTFPSQEASTDILPPSHQGESLKADLPLIPGNPKSKSKSEKSKSPPPADSKAGSGNPVSTHADVSSQRTQARDGPLATTSGDFRHCKSSSSRKLTRRLSEDLFTDPNQSQNTFTHSSQSNACLIQFDQPKPNTTAPIQVPKHPESPRYVTGSIPGTVPPQTVSKPGRGPTDTPRRFGLFRRLKGEQPKQGREKGEPKVPVPKILIQDFSDGTGEGRTVRGEEEEELSSRERRRRRREQERREKEEEKLRKKREKEMEKEEKERKRERRKPQTRGKSFQVQHSNVPLPGNSSSQTFGSKRNSTPSMETYF</sequence>
<feature type="region of interest" description="Disordered" evidence="2">
    <location>
        <begin position="706"/>
        <end position="872"/>
    </location>
</feature>
<reference evidence="4" key="3">
    <citation type="submission" date="2025-09" db="UniProtKB">
        <authorList>
            <consortium name="Ensembl"/>
        </authorList>
    </citation>
    <scope>IDENTIFICATION</scope>
</reference>
<dbReference type="InterPro" id="IPR000195">
    <property type="entry name" value="Rab-GAP-TBC_dom"/>
</dbReference>
<feature type="compositionally biased region" description="Basic and acidic residues" evidence="2">
    <location>
        <begin position="1355"/>
        <end position="1369"/>
    </location>
</feature>
<feature type="compositionally biased region" description="Basic and acidic residues" evidence="2">
    <location>
        <begin position="472"/>
        <end position="496"/>
    </location>
</feature>
<dbReference type="Pfam" id="PF00566">
    <property type="entry name" value="RabGAP-TBC"/>
    <property type="match status" value="1"/>
</dbReference>
<dbReference type="GeneTree" id="ENSGT00940000161287"/>
<feature type="region of interest" description="Disordered" evidence="2">
    <location>
        <begin position="893"/>
        <end position="1482"/>
    </location>
</feature>
<dbReference type="Gene3D" id="1.10.472.80">
    <property type="entry name" value="Ypt/Rab-GAP domain of gyp1p, domain 3"/>
    <property type="match status" value="1"/>
</dbReference>
<feature type="region of interest" description="Disordered" evidence="2">
    <location>
        <begin position="378"/>
        <end position="605"/>
    </location>
</feature>
<dbReference type="RefSeq" id="XP_021439648.2">
    <property type="nucleotide sequence ID" value="XM_021583973.2"/>
</dbReference>
<reference evidence="4" key="1">
    <citation type="submission" date="2020-07" db="EMBL/GenBank/DDBJ databases">
        <title>A long reads based de novo assembly of the rainbow trout Arlee double haploid line genome.</title>
        <authorList>
            <person name="Gao G."/>
            <person name="Palti Y."/>
        </authorList>
    </citation>
    <scope>NUCLEOTIDE SEQUENCE [LARGE SCALE GENOMIC DNA]</scope>
</reference>
<feature type="compositionally biased region" description="Basic and acidic residues" evidence="2">
    <location>
        <begin position="805"/>
        <end position="831"/>
    </location>
</feature>
<dbReference type="Proteomes" id="UP000694395">
    <property type="component" value="Chromosome 31"/>
</dbReference>
<dbReference type="PANTHER" id="PTHR47219">
    <property type="entry name" value="RAB GTPASE-ACTIVATING PROTEIN 1-LIKE"/>
    <property type="match status" value="1"/>
</dbReference>
<dbReference type="FunFam" id="1.10.10.750:FF:000001">
    <property type="entry name" value="TBC1 domain family member 10A"/>
    <property type="match status" value="1"/>
</dbReference>
<dbReference type="FunFam" id="1.10.472.80:FF:000008">
    <property type="entry name" value="TBC1 domain family member 10A"/>
    <property type="match status" value="1"/>
</dbReference>
<feature type="compositionally biased region" description="Polar residues" evidence="2">
    <location>
        <begin position="497"/>
        <end position="513"/>
    </location>
</feature>
<keyword evidence="1" id="KW-0343">GTPase activation</keyword>
<accession>A0A8K9UMJ8</accession>
<dbReference type="GeneID" id="110505032"/>
<feature type="domain" description="Rab-GAP TBC" evidence="3">
    <location>
        <begin position="90"/>
        <end position="278"/>
    </location>
</feature>
<reference evidence="4" key="2">
    <citation type="submission" date="2025-08" db="UniProtKB">
        <authorList>
            <consortium name="Ensembl"/>
        </authorList>
    </citation>
    <scope>IDENTIFICATION</scope>
</reference>
<dbReference type="KEGG" id="omy:110505032"/>
<feature type="compositionally biased region" description="Low complexity" evidence="2">
    <location>
        <begin position="1008"/>
        <end position="1060"/>
    </location>
</feature>
<protein>
    <submittedName>
        <fullName evidence="4">TBC1 domain family, member 10C</fullName>
    </submittedName>
</protein>
<feature type="compositionally biased region" description="Polar residues" evidence="2">
    <location>
        <begin position="1446"/>
        <end position="1482"/>
    </location>
</feature>
<dbReference type="Gene3D" id="1.10.8.270">
    <property type="entry name" value="putative rabgap domain of human tbc1 domain family member 14 like domains"/>
    <property type="match status" value="1"/>
</dbReference>
<dbReference type="Ensembl" id="ENSOMYT00000139362.1">
    <property type="protein sequence ID" value="ENSOMYP00000108153.1"/>
    <property type="gene ID" value="ENSOMYG00000063091.1"/>
</dbReference>
<organism evidence="4 5">
    <name type="scientific">Oncorhynchus mykiss</name>
    <name type="common">Rainbow trout</name>
    <name type="synonym">Salmo gairdneri</name>
    <dbReference type="NCBI Taxonomy" id="8022"/>
    <lineage>
        <taxon>Eukaryota</taxon>
        <taxon>Metazoa</taxon>
        <taxon>Chordata</taxon>
        <taxon>Craniata</taxon>
        <taxon>Vertebrata</taxon>
        <taxon>Euteleostomi</taxon>
        <taxon>Actinopterygii</taxon>
        <taxon>Neopterygii</taxon>
        <taxon>Teleostei</taxon>
        <taxon>Protacanthopterygii</taxon>
        <taxon>Salmoniformes</taxon>
        <taxon>Salmonidae</taxon>
        <taxon>Salmoninae</taxon>
        <taxon>Oncorhynchus</taxon>
    </lineage>
</organism>
<dbReference type="Gene3D" id="1.10.10.750">
    <property type="entry name" value="Ypt/Rab-GAP domain of gyp1p, domain 1"/>
    <property type="match status" value="1"/>
</dbReference>
<feature type="compositionally biased region" description="Basic and acidic residues" evidence="2">
    <location>
        <begin position="420"/>
        <end position="448"/>
    </location>
</feature>
<feature type="compositionally biased region" description="Low complexity" evidence="2">
    <location>
        <begin position="1126"/>
        <end position="1139"/>
    </location>
</feature>
<dbReference type="FunFam" id="1.10.8.270:FF:000007">
    <property type="entry name" value="TBC1 domain family member 10A"/>
    <property type="match status" value="1"/>
</dbReference>
<evidence type="ECO:0000256" key="1">
    <source>
        <dbReference type="ARBA" id="ARBA00022468"/>
    </source>
</evidence>
<keyword evidence="5" id="KW-1185">Reference proteome</keyword>
<feature type="compositionally biased region" description="Basic and acidic residues" evidence="2">
    <location>
        <begin position="839"/>
        <end position="863"/>
    </location>
</feature>
<feature type="compositionally biased region" description="Acidic residues" evidence="2">
    <location>
        <begin position="1066"/>
        <end position="1075"/>
    </location>
</feature>
<name>A0A8K9UMJ8_ONCMY</name>
<feature type="compositionally biased region" description="Basic and acidic residues" evidence="2">
    <location>
        <begin position="737"/>
        <end position="761"/>
    </location>
</feature>
<dbReference type="InterPro" id="IPR050302">
    <property type="entry name" value="Rab_GAP_TBC_domain"/>
</dbReference>
<dbReference type="GO" id="GO:0005096">
    <property type="term" value="F:GTPase activator activity"/>
    <property type="evidence" value="ECO:0007669"/>
    <property type="project" value="UniProtKB-KW"/>
</dbReference>
<feature type="compositionally biased region" description="Polar residues" evidence="2">
    <location>
        <begin position="1106"/>
        <end position="1125"/>
    </location>
</feature>
<dbReference type="GO" id="GO:0031267">
    <property type="term" value="F:small GTPase binding"/>
    <property type="evidence" value="ECO:0007669"/>
    <property type="project" value="TreeGrafter"/>
</dbReference>
<dbReference type="PANTHER" id="PTHR47219:SF4">
    <property type="entry name" value="TBC1 DOMAIN FAMILY MEMBER 10A"/>
    <property type="match status" value="1"/>
</dbReference>
<dbReference type="OrthoDB" id="8942297at2759"/>
<feature type="compositionally biased region" description="Basic and acidic residues" evidence="2">
    <location>
        <begin position="573"/>
        <end position="601"/>
    </location>
</feature>
<feature type="compositionally biased region" description="Basic and acidic residues" evidence="2">
    <location>
        <begin position="1409"/>
        <end position="1436"/>
    </location>
</feature>
<evidence type="ECO:0000256" key="2">
    <source>
        <dbReference type="SAM" id="MobiDB-lite"/>
    </source>
</evidence>
<dbReference type="PROSITE" id="PS50086">
    <property type="entry name" value="TBC_RABGAP"/>
    <property type="match status" value="1"/>
</dbReference>
<feature type="compositionally biased region" description="Acidic residues" evidence="2">
    <location>
        <begin position="779"/>
        <end position="801"/>
    </location>
</feature>
<dbReference type="RefSeq" id="XP_021439647.2">
    <property type="nucleotide sequence ID" value="XM_021583972.2"/>
</dbReference>
<feature type="compositionally biased region" description="Low complexity" evidence="2">
    <location>
        <begin position="964"/>
        <end position="989"/>
    </location>
</feature>
<dbReference type="GO" id="GO:0005886">
    <property type="term" value="C:plasma membrane"/>
    <property type="evidence" value="ECO:0007669"/>
    <property type="project" value="UniProtKB-ARBA"/>
</dbReference>